<dbReference type="AlphaFoldDB" id="A0A843XLV1"/>
<accession>A0A843XLV1</accession>
<organism evidence="1 2">
    <name type="scientific">Colocasia esculenta</name>
    <name type="common">Wild taro</name>
    <name type="synonym">Arum esculentum</name>
    <dbReference type="NCBI Taxonomy" id="4460"/>
    <lineage>
        <taxon>Eukaryota</taxon>
        <taxon>Viridiplantae</taxon>
        <taxon>Streptophyta</taxon>
        <taxon>Embryophyta</taxon>
        <taxon>Tracheophyta</taxon>
        <taxon>Spermatophyta</taxon>
        <taxon>Magnoliopsida</taxon>
        <taxon>Liliopsida</taxon>
        <taxon>Araceae</taxon>
        <taxon>Aroideae</taxon>
        <taxon>Colocasieae</taxon>
        <taxon>Colocasia</taxon>
    </lineage>
</organism>
<name>A0A843XLV1_COLES</name>
<dbReference type="Proteomes" id="UP000652761">
    <property type="component" value="Unassembled WGS sequence"/>
</dbReference>
<evidence type="ECO:0000313" key="2">
    <source>
        <dbReference type="Proteomes" id="UP000652761"/>
    </source>
</evidence>
<proteinExistence type="predicted"/>
<comment type="caution">
    <text evidence="1">The sequence shown here is derived from an EMBL/GenBank/DDBJ whole genome shotgun (WGS) entry which is preliminary data.</text>
</comment>
<protein>
    <submittedName>
        <fullName evidence="1">Uncharacterized protein</fullName>
    </submittedName>
</protein>
<keyword evidence="2" id="KW-1185">Reference proteome</keyword>
<dbReference type="EMBL" id="NMUH01009553">
    <property type="protein sequence ID" value="MQM20172.1"/>
    <property type="molecule type" value="Genomic_DNA"/>
</dbReference>
<sequence>MAKDVAAYRRLEGSFWEASRSLFEEVKGLLRNREEVGSFCKEKKGGFFSKEGCCNCCVLVAPVSFLASEKREKKEEKRSRRRKQGRREKRREEREESLCCLVTCIEKKEERSEGALSHGVSLGGNQVGAVGATLSNSKAVVRRLASPHCRSDGLSRYGRIKCLRGLPNPAPPSRGDGGDARRVRRFSPPFEGRQCCSYSLASDRSLDSLRRASAPGLLRRTPSDGSGSELNRKHLDKLKDVTWVLVLEY</sequence>
<reference evidence="1" key="1">
    <citation type="submission" date="2017-07" db="EMBL/GenBank/DDBJ databases">
        <title>Taro Niue Genome Assembly and Annotation.</title>
        <authorList>
            <person name="Atibalentja N."/>
            <person name="Keating K."/>
            <person name="Fields C.J."/>
        </authorList>
    </citation>
    <scope>NUCLEOTIDE SEQUENCE</scope>
    <source>
        <strain evidence="1">Niue_2</strain>
        <tissue evidence="1">Leaf</tissue>
    </source>
</reference>
<gene>
    <name evidence="1" type="ORF">Taro_053187</name>
</gene>
<evidence type="ECO:0000313" key="1">
    <source>
        <dbReference type="EMBL" id="MQM20172.1"/>
    </source>
</evidence>